<evidence type="ECO:0000256" key="1">
    <source>
        <dbReference type="ARBA" id="ARBA00010923"/>
    </source>
</evidence>
<comment type="similarity">
    <text evidence="1">Belongs to the type-I restriction system S methylase family.</text>
</comment>
<dbReference type="InterPro" id="IPR052021">
    <property type="entry name" value="Type-I_RS_S_subunit"/>
</dbReference>
<dbReference type="GO" id="GO:0009307">
    <property type="term" value="P:DNA restriction-modification system"/>
    <property type="evidence" value="ECO:0007669"/>
    <property type="project" value="UniProtKB-KW"/>
</dbReference>
<dbReference type="OrthoDB" id="9795776at2"/>
<dbReference type="PANTHER" id="PTHR30408:SF12">
    <property type="entry name" value="TYPE I RESTRICTION ENZYME MJAVIII SPECIFICITY SUBUNIT"/>
    <property type="match status" value="1"/>
</dbReference>
<dbReference type="Pfam" id="PF01420">
    <property type="entry name" value="Methylase_S"/>
    <property type="match status" value="2"/>
</dbReference>
<dbReference type="AlphaFoldDB" id="A0A497YBN3"/>
<accession>A0A497YBN3</accession>
<evidence type="ECO:0000259" key="5">
    <source>
        <dbReference type="Pfam" id="PF01420"/>
    </source>
</evidence>
<sequence>MENKKPKIRVAGFNDEWNQLELGEISDIKTGPFGSTLHAKDYIEDGMPIITTEHFKSGQLPENKSNTPQVSDEDYLRLKSYKLQKGDIVFSRVGSIDINALVTDVQDGWLFSGRVLRVRPNKQFDSGYLHYLLETTPVRNDVVARAVGQTMPSINTEILKKTKITTSKNVDEQNKIFSILKNIDSIASLHQQELDTLKQTKKGFLQKMFPKEGQLIPELRYPGFDTKWELRSLGEVAPLRGGFAFQSKKFKKNGVPIVRISNIKSNGEVGGDYAYYDAQSKDEKFLLKDGAALLAMSGATTGKVAILKNSDNGKVYQNQRVGLFTITDKVNYDFISIIVRSPMFTNQLKSVLVSGAQPNVSSREIDSFEFLFPKTKEEQIQIGKFFKQLDELIALQQQEIDALKQTKKAFLQKMFV</sequence>
<evidence type="ECO:0000313" key="6">
    <source>
        <dbReference type="EMBL" id="RLJ81344.1"/>
    </source>
</evidence>
<evidence type="ECO:0000313" key="7">
    <source>
        <dbReference type="Proteomes" id="UP000280791"/>
    </source>
</evidence>
<dbReference type="Gene3D" id="3.90.220.20">
    <property type="entry name" value="DNA methylase specificity domains"/>
    <property type="match status" value="2"/>
</dbReference>
<protein>
    <submittedName>
        <fullName evidence="6">Type I restriction enzyme S subunit</fullName>
    </submittedName>
</protein>
<dbReference type="GO" id="GO:0003677">
    <property type="term" value="F:DNA binding"/>
    <property type="evidence" value="ECO:0007669"/>
    <property type="project" value="UniProtKB-KW"/>
</dbReference>
<keyword evidence="3" id="KW-0238">DNA-binding</keyword>
<evidence type="ECO:0000256" key="4">
    <source>
        <dbReference type="SAM" id="Coils"/>
    </source>
</evidence>
<name>A0A497YBN3_9BACL</name>
<feature type="coiled-coil region" evidence="4">
    <location>
        <begin position="386"/>
        <end position="413"/>
    </location>
</feature>
<evidence type="ECO:0000256" key="2">
    <source>
        <dbReference type="ARBA" id="ARBA00022747"/>
    </source>
</evidence>
<dbReference type="Proteomes" id="UP000280791">
    <property type="component" value="Unassembled WGS sequence"/>
</dbReference>
<dbReference type="InterPro" id="IPR000055">
    <property type="entry name" value="Restrct_endonuc_typeI_TRD"/>
</dbReference>
<dbReference type="EMBL" id="RCCP01000009">
    <property type="protein sequence ID" value="RLJ81344.1"/>
    <property type="molecule type" value="Genomic_DNA"/>
</dbReference>
<keyword evidence="7" id="KW-1185">Reference proteome</keyword>
<dbReference type="PANTHER" id="PTHR30408">
    <property type="entry name" value="TYPE-1 RESTRICTION ENZYME ECOKI SPECIFICITY PROTEIN"/>
    <property type="match status" value="1"/>
</dbReference>
<comment type="caution">
    <text evidence="6">The sequence shown here is derived from an EMBL/GenBank/DDBJ whole genome shotgun (WGS) entry which is preliminary data.</text>
</comment>
<organism evidence="6 7">
    <name type="scientific">Planococcus citreus</name>
    <dbReference type="NCBI Taxonomy" id="1373"/>
    <lineage>
        <taxon>Bacteria</taxon>
        <taxon>Bacillati</taxon>
        <taxon>Bacillota</taxon>
        <taxon>Bacilli</taxon>
        <taxon>Bacillales</taxon>
        <taxon>Caryophanaceae</taxon>
        <taxon>Planococcus</taxon>
    </lineage>
</organism>
<dbReference type="SUPFAM" id="SSF116734">
    <property type="entry name" value="DNA methylase specificity domain"/>
    <property type="match status" value="2"/>
</dbReference>
<dbReference type="RefSeq" id="WP_121301319.1">
    <property type="nucleotide sequence ID" value="NZ_QBEW01000083.1"/>
</dbReference>
<reference evidence="6 7" key="1">
    <citation type="submission" date="2018-10" db="EMBL/GenBank/DDBJ databases">
        <title>Genomic Encyclopedia of Type Strains, Phase IV (KMG-IV): sequencing the most valuable type-strain genomes for metagenomic binning, comparative biology and taxonomic classification.</title>
        <authorList>
            <person name="Goeker M."/>
        </authorList>
    </citation>
    <scope>NUCLEOTIDE SEQUENCE [LARGE SCALE GENOMIC DNA]</scope>
    <source>
        <strain evidence="6 7">DSM 20549</strain>
    </source>
</reference>
<gene>
    <name evidence="6" type="ORF">DFR62_3389</name>
</gene>
<keyword evidence="2" id="KW-0680">Restriction system</keyword>
<feature type="domain" description="Type I restriction modification DNA specificity" evidence="5">
    <location>
        <begin position="227"/>
        <end position="405"/>
    </location>
</feature>
<proteinExistence type="inferred from homology"/>
<keyword evidence="4" id="KW-0175">Coiled coil</keyword>
<evidence type="ECO:0000256" key="3">
    <source>
        <dbReference type="ARBA" id="ARBA00023125"/>
    </source>
</evidence>
<dbReference type="InterPro" id="IPR044946">
    <property type="entry name" value="Restrct_endonuc_typeI_TRD_sf"/>
</dbReference>
<dbReference type="CDD" id="cd17278">
    <property type="entry name" value="RMtype1_S_LdeBORF1052P-TRD2-CR2"/>
    <property type="match status" value="1"/>
</dbReference>
<feature type="domain" description="Type I restriction modification DNA specificity" evidence="5">
    <location>
        <begin position="14"/>
        <end position="199"/>
    </location>
</feature>